<dbReference type="Pfam" id="PF13735">
    <property type="entry name" value="tRNA_NucTran2_2"/>
    <property type="match status" value="1"/>
</dbReference>
<dbReference type="InterPro" id="IPR050264">
    <property type="entry name" value="Bact_CCA-adding_enz_type3_sf"/>
</dbReference>
<evidence type="ECO:0000256" key="9">
    <source>
        <dbReference type="RuleBase" id="RU003953"/>
    </source>
</evidence>
<evidence type="ECO:0000256" key="4">
    <source>
        <dbReference type="ARBA" id="ARBA00022695"/>
    </source>
</evidence>
<keyword evidence="5" id="KW-0479">Metal-binding</keyword>
<accession>A0ABU9ECP4</accession>
<dbReference type="Pfam" id="PF12627">
    <property type="entry name" value="PolyA_pol_RNAbd"/>
    <property type="match status" value="1"/>
</dbReference>
<protein>
    <submittedName>
        <fullName evidence="13">CCA tRNA nucleotidyltransferase</fullName>
    </submittedName>
</protein>
<name>A0ABU9ECP4_9BACT</name>
<comment type="cofactor">
    <cofactor evidence="1">
        <name>Mg(2+)</name>
        <dbReference type="ChEBI" id="CHEBI:18420"/>
    </cofactor>
</comment>
<dbReference type="Gene3D" id="1.10.3090.10">
    <property type="entry name" value="cca-adding enzyme, domain 2"/>
    <property type="match status" value="1"/>
</dbReference>
<dbReference type="InterPro" id="IPR043519">
    <property type="entry name" value="NT_sf"/>
</dbReference>
<dbReference type="PANTHER" id="PTHR46173">
    <property type="entry name" value="CCA TRNA NUCLEOTIDYLTRANSFERASE 1, MITOCHONDRIAL"/>
    <property type="match status" value="1"/>
</dbReference>
<comment type="caution">
    <text evidence="13">The sequence shown here is derived from an EMBL/GenBank/DDBJ whole genome shotgun (WGS) entry which is preliminary data.</text>
</comment>
<dbReference type="SUPFAM" id="SSF81301">
    <property type="entry name" value="Nucleotidyltransferase"/>
    <property type="match status" value="1"/>
</dbReference>
<feature type="domain" description="Poly A polymerase head" evidence="10">
    <location>
        <begin position="24"/>
        <end position="143"/>
    </location>
</feature>
<proteinExistence type="inferred from homology"/>
<comment type="similarity">
    <text evidence="9">Belongs to the tRNA nucleotidyltransferase/poly(A) polymerase family.</text>
</comment>
<keyword evidence="4" id="KW-0548">Nucleotidyltransferase</keyword>
<dbReference type="Gene3D" id="3.30.460.10">
    <property type="entry name" value="Beta Polymerase, domain 2"/>
    <property type="match status" value="1"/>
</dbReference>
<feature type="domain" description="CCA-adding enzyme C-terminal" evidence="12">
    <location>
        <begin position="385"/>
        <end position="428"/>
    </location>
</feature>
<evidence type="ECO:0000256" key="6">
    <source>
        <dbReference type="ARBA" id="ARBA00022741"/>
    </source>
</evidence>
<dbReference type="EMBL" id="JBBHLI010000010">
    <property type="protein sequence ID" value="MEK9502296.1"/>
    <property type="molecule type" value="Genomic_DNA"/>
</dbReference>
<dbReference type="Proteomes" id="UP001484239">
    <property type="component" value="Unassembled WGS sequence"/>
</dbReference>
<evidence type="ECO:0000256" key="5">
    <source>
        <dbReference type="ARBA" id="ARBA00022723"/>
    </source>
</evidence>
<dbReference type="PANTHER" id="PTHR46173:SF1">
    <property type="entry name" value="CCA TRNA NUCLEOTIDYLTRANSFERASE 1, MITOCHONDRIAL"/>
    <property type="match status" value="1"/>
</dbReference>
<evidence type="ECO:0000256" key="7">
    <source>
        <dbReference type="ARBA" id="ARBA00022842"/>
    </source>
</evidence>
<evidence type="ECO:0000259" key="10">
    <source>
        <dbReference type="Pfam" id="PF01743"/>
    </source>
</evidence>
<dbReference type="InterPro" id="IPR032810">
    <property type="entry name" value="CCA-adding_enz_C"/>
</dbReference>
<dbReference type="SUPFAM" id="SSF81891">
    <property type="entry name" value="Poly A polymerase C-terminal region-like"/>
    <property type="match status" value="1"/>
</dbReference>
<keyword evidence="7" id="KW-0460">Magnesium</keyword>
<organism evidence="13 14">
    <name type="scientific">Gaopeijia maritima</name>
    <dbReference type="NCBI Taxonomy" id="3119007"/>
    <lineage>
        <taxon>Bacteria</taxon>
        <taxon>Pseudomonadati</taxon>
        <taxon>Gemmatimonadota</taxon>
        <taxon>Longimicrobiia</taxon>
        <taxon>Gaopeijiales</taxon>
        <taxon>Gaopeijiaceae</taxon>
        <taxon>Gaopeijia</taxon>
    </lineage>
</organism>
<sequence length="442" mass="48852">MKLDTPDEVRWIARTLEEAGYDTWAVGGAVRDGLRGARTADWDFATLARPNQVRRLFRKTVPLGIDHGTVGVLDRKGVMHEVTTFRKDVDTDGRHAVISFADRIEDDLARRDFTINALAWHPLREVLLDPYDGRGDLEAGVLRTVGVPEERFAEDYLRVLRALRFAGRFDLRIHPDTWAALVASAPELVRLSPERIREELVKVLGGTAPPSRALALYRASGATEVVYPELHALDDALWERTLAVVDALSPASEWLRMAALLAPVGHPDPRADEPSPDDVRGLRAADPIAARAVVRAMAVLSRLRVSNRQLDQVSGWVAEGLEPPVLETGAERRRWLARVGPERLDGYLRLWQARHRVDPSLADPAPLARALREEVAAGPPLKVGDLAVTGRDLIALGHRPGPWFGEVLEGLLELVLDDPARNERDELMPILTERAARAAGSA</sequence>
<keyword evidence="6" id="KW-0547">Nucleotide-binding</keyword>
<evidence type="ECO:0000256" key="3">
    <source>
        <dbReference type="ARBA" id="ARBA00022694"/>
    </source>
</evidence>
<keyword evidence="3" id="KW-0819">tRNA processing</keyword>
<reference evidence="13 14" key="1">
    <citation type="submission" date="2024-02" db="EMBL/GenBank/DDBJ databases">
        <title>A novel Gemmatimonadota bacterium.</title>
        <authorList>
            <person name="Du Z.-J."/>
            <person name="Ye Y.-Q."/>
        </authorList>
    </citation>
    <scope>NUCLEOTIDE SEQUENCE [LARGE SCALE GENOMIC DNA]</scope>
    <source>
        <strain evidence="13 14">DH-20</strain>
    </source>
</reference>
<dbReference type="Gene3D" id="1.10.246.80">
    <property type="match status" value="1"/>
</dbReference>
<gene>
    <name evidence="13" type="ORF">WI372_14985</name>
</gene>
<keyword evidence="14" id="KW-1185">Reference proteome</keyword>
<dbReference type="RefSeq" id="WP_405274395.1">
    <property type="nucleotide sequence ID" value="NZ_CP144380.1"/>
</dbReference>
<dbReference type="InterPro" id="IPR032828">
    <property type="entry name" value="PolyA_RNA-bd"/>
</dbReference>
<evidence type="ECO:0000313" key="13">
    <source>
        <dbReference type="EMBL" id="MEK9502296.1"/>
    </source>
</evidence>
<evidence type="ECO:0000256" key="2">
    <source>
        <dbReference type="ARBA" id="ARBA00022679"/>
    </source>
</evidence>
<evidence type="ECO:0000256" key="8">
    <source>
        <dbReference type="ARBA" id="ARBA00022884"/>
    </source>
</evidence>
<keyword evidence="8 9" id="KW-0694">RNA-binding</keyword>
<dbReference type="InterPro" id="IPR002646">
    <property type="entry name" value="PolA_pol_head_dom"/>
</dbReference>
<feature type="domain" description="tRNA nucleotidyltransferase/poly(A) polymerase RNA and SrmB- binding" evidence="11">
    <location>
        <begin position="171"/>
        <end position="232"/>
    </location>
</feature>
<evidence type="ECO:0000259" key="11">
    <source>
        <dbReference type="Pfam" id="PF12627"/>
    </source>
</evidence>
<keyword evidence="2 9" id="KW-0808">Transferase</keyword>
<dbReference type="CDD" id="cd05398">
    <property type="entry name" value="NT_ClassII-CCAase"/>
    <property type="match status" value="1"/>
</dbReference>
<evidence type="ECO:0000259" key="12">
    <source>
        <dbReference type="Pfam" id="PF13735"/>
    </source>
</evidence>
<evidence type="ECO:0000256" key="1">
    <source>
        <dbReference type="ARBA" id="ARBA00001946"/>
    </source>
</evidence>
<dbReference type="Pfam" id="PF01743">
    <property type="entry name" value="PolyA_pol"/>
    <property type="match status" value="1"/>
</dbReference>
<evidence type="ECO:0000313" key="14">
    <source>
        <dbReference type="Proteomes" id="UP001484239"/>
    </source>
</evidence>